<comment type="caution">
    <text evidence="17">The sequence shown here is derived from an EMBL/GenBank/DDBJ whole genome shotgun (WGS) entry which is preliminary data.</text>
</comment>
<dbReference type="RefSeq" id="WP_284207058.1">
    <property type="nucleotide sequence ID" value="NZ_BSSU01000005.1"/>
</dbReference>
<feature type="chain" id="PRO_5045242047" evidence="14">
    <location>
        <begin position="25"/>
        <end position="725"/>
    </location>
</feature>
<dbReference type="InterPro" id="IPR010949">
    <property type="entry name" value="TonB_Hb/transfer/lactofer_rcpt"/>
</dbReference>
<dbReference type="NCBIfam" id="TIGR01785">
    <property type="entry name" value="TonB-hemin"/>
    <property type="match status" value="1"/>
</dbReference>
<evidence type="ECO:0000256" key="14">
    <source>
        <dbReference type="SAM" id="SignalP"/>
    </source>
</evidence>
<dbReference type="Gene3D" id="2.170.130.10">
    <property type="entry name" value="TonB-dependent receptor, plug domain"/>
    <property type="match status" value="1"/>
</dbReference>
<dbReference type="PANTHER" id="PTHR30069">
    <property type="entry name" value="TONB-DEPENDENT OUTER MEMBRANE RECEPTOR"/>
    <property type="match status" value="1"/>
</dbReference>
<dbReference type="InterPro" id="IPR011276">
    <property type="entry name" value="TonB_haem/Hb_rcpt"/>
</dbReference>
<evidence type="ECO:0000313" key="18">
    <source>
        <dbReference type="Proteomes" id="UP001157133"/>
    </source>
</evidence>
<dbReference type="PANTHER" id="PTHR30069:SF29">
    <property type="entry name" value="HEMOGLOBIN AND HEMOGLOBIN-HAPTOGLOBIN-BINDING PROTEIN 1-RELATED"/>
    <property type="match status" value="1"/>
</dbReference>
<evidence type="ECO:0000256" key="6">
    <source>
        <dbReference type="ARBA" id="ARBA00022729"/>
    </source>
</evidence>
<evidence type="ECO:0000256" key="11">
    <source>
        <dbReference type="PROSITE-ProRule" id="PRU01360"/>
    </source>
</evidence>
<gene>
    <name evidence="17" type="primary">hgpB</name>
    <name evidence="17" type="ORF">theurythT_11710</name>
</gene>
<evidence type="ECO:0000256" key="9">
    <source>
        <dbReference type="ARBA" id="ARBA00023170"/>
    </source>
</evidence>
<dbReference type="CDD" id="cd01347">
    <property type="entry name" value="ligand_gated_channel"/>
    <property type="match status" value="1"/>
</dbReference>
<dbReference type="Pfam" id="PF07715">
    <property type="entry name" value="Plug"/>
    <property type="match status" value="1"/>
</dbReference>
<dbReference type="InterPro" id="IPR039426">
    <property type="entry name" value="TonB-dep_rcpt-like"/>
</dbReference>
<evidence type="ECO:0000259" key="15">
    <source>
        <dbReference type="Pfam" id="PF00593"/>
    </source>
</evidence>
<evidence type="ECO:0000256" key="2">
    <source>
        <dbReference type="ARBA" id="ARBA00008143"/>
    </source>
</evidence>
<dbReference type="InterPro" id="IPR036942">
    <property type="entry name" value="Beta-barrel_TonB_sf"/>
</dbReference>
<comment type="subcellular location">
    <subcellularLocation>
        <location evidence="1 11">Cell outer membrane</location>
        <topology evidence="1 11">Multi-pass membrane protein</topology>
    </subcellularLocation>
</comment>
<evidence type="ECO:0000256" key="12">
    <source>
        <dbReference type="PROSITE-ProRule" id="PRU10144"/>
    </source>
</evidence>
<evidence type="ECO:0000259" key="16">
    <source>
        <dbReference type="Pfam" id="PF07715"/>
    </source>
</evidence>
<evidence type="ECO:0000256" key="10">
    <source>
        <dbReference type="ARBA" id="ARBA00023237"/>
    </source>
</evidence>
<dbReference type="EMBL" id="BSSU01000005">
    <property type="protein sequence ID" value="GLX81719.1"/>
    <property type="molecule type" value="Genomic_DNA"/>
</dbReference>
<accession>A0ABQ6H1F5</accession>
<sequence>MVKHHLSAISVAIAATFATGQAIADDAPATVLENLETITVTSKRVDKPLKDVAGSVTVISAQDIEKQVVTDMSQLFKYDPSVEVTGDAGQAQNIIVRGMGGDRILLIKDGMRMNEGYGANGLNDIVGRGFIDTDTVKQVEVAKGAASSLYGSDALGGIVVFTTKDANDYLQDDEDFAGKIKFGYNSISEQFSTGATLALRTGDVEHLLHATKRSGEEQQNYHETEPALDIESESLLYKGKYNINETDYISLSADFWKQDVKGDYAYGLLEYFRDLDGYTITDENSTSEQENKSFQLRYFSQTKTSLYDVLSVSIYQNDTEQTDVEYGQLDINANFGFPLIEIRDMWKTSVYSQDTLGFISHASLQLNDSHTIGYGLDIENSESTRTEVKLYEVEGVAKTGYPQEEDKFPKTDVERSGFFINDEITMLDGKLTVTPGARFDQYEMTANGALKEDGSAYKDFDESNVSLNIGALYKFSDTIAGFAQYGQGFKVPAYDLAYINHDNSLYGYKIVPSDDLSPEESDTFEIGVRGHTGDLFFSGAIYYSEYDNFLSTELVDIETSINPWTGQPADVLVYQYRNIDAVTIKGIEAAVRYHINDEIAVYANAAYNEGEDDTTGDYLTTLTPLSGVIGVTYSLDNLTADVVVNWADDMKKANEGEFKAAGYGTVDAMVSYEVNDQWMFNVAINNLFDKEYVKQIDLNGHATGQDLSGFTESGRTIAANVSFQF</sequence>
<evidence type="ECO:0000256" key="5">
    <source>
        <dbReference type="ARBA" id="ARBA00022692"/>
    </source>
</evidence>
<proteinExistence type="inferred from homology"/>
<dbReference type="InterPro" id="IPR000531">
    <property type="entry name" value="Beta-barrel_TonB"/>
</dbReference>
<keyword evidence="9" id="KW-0675">Receptor</keyword>
<comment type="similarity">
    <text evidence="2">Belongs to the TonB-dependent receptor family. Hemoglobin/haptoglobin binding protein subfamily.</text>
</comment>
<feature type="short sequence motif" description="TonB C-terminal box" evidence="12">
    <location>
        <begin position="708"/>
        <end position="725"/>
    </location>
</feature>
<evidence type="ECO:0000313" key="17">
    <source>
        <dbReference type="EMBL" id="GLX81719.1"/>
    </source>
</evidence>
<evidence type="ECO:0000256" key="1">
    <source>
        <dbReference type="ARBA" id="ARBA00004571"/>
    </source>
</evidence>
<organism evidence="17 18">
    <name type="scientific">Thalassotalea eurytherma</name>
    <dbReference type="NCBI Taxonomy" id="1144278"/>
    <lineage>
        <taxon>Bacteria</taxon>
        <taxon>Pseudomonadati</taxon>
        <taxon>Pseudomonadota</taxon>
        <taxon>Gammaproteobacteria</taxon>
        <taxon>Alteromonadales</taxon>
        <taxon>Colwelliaceae</taxon>
        <taxon>Thalassotalea</taxon>
    </lineage>
</organism>
<evidence type="ECO:0000256" key="8">
    <source>
        <dbReference type="ARBA" id="ARBA00023136"/>
    </source>
</evidence>
<evidence type="ECO:0000256" key="4">
    <source>
        <dbReference type="ARBA" id="ARBA00022452"/>
    </source>
</evidence>
<name>A0ABQ6H1F5_9GAMM</name>
<dbReference type="InterPro" id="IPR012910">
    <property type="entry name" value="Plug_dom"/>
</dbReference>
<keyword evidence="10 11" id="KW-0998">Cell outer membrane</keyword>
<dbReference type="PROSITE" id="PS52016">
    <property type="entry name" value="TONB_DEPENDENT_REC_3"/>
    <property type="match status" value="1"/>
</dbReference>
<feature type="domain" description="TonB-dependent receptor plug" evidence="16">
    <location>
        <begin position="49"/>
        <end position="158"/>
    </location>
</feature>
<reference evidence="17 18" key="1">
    <citation type="submission" date="2023-03" db="EMBL/GenBank/DDBJ databases">
        <title>Draft genome sequence of Thalassotalea eurytherma JCM 18482T.</title>
        <authorList>
            <person name="Sawabe T."/>
        </authorList>
    </citation>
    <scope>NUCLEOTIDE SEQUENCE [LARGE SCALE GENOMIC DNA]</scope>
    <source>
        <strain evidence="17 18">JCM 18482</strain>
    </source>
</reference>
<protein>
    <submittedName>
        <fullName evidence="17">Ligand-gated channel protein</fullName>
    </submittedName>
</protein>
<dbReference type="Gene3D" id="2.40.170.20">
    <property type="entry name" value="TonB-dependent receptor, beta-barrel domain"/>
    <property type="match status" value="1"/>
</dbReference>
<keyword evidence="18" id="KW-1185">Reference proteome</keyword>
<keyword evidence="3 11" id="KW-0813">Transport</keyword>
<keyword evidence="4 11" id="KW-1134">Transmembrane beta strand</keyword>
<keyword evidence="7 13" id="KW-0798">TonB box</keyword>
<dbReference type="PROSITE" id="PS01156">
    <property type="entry name" value="TONB_DEPENDENT_REC_2"/>
    <property type="match status" value="1"/>
</dbReference>
<keyword evidence="8 11" id="KW-0472">Membrane</keyword>
<evidence type="ECO:0000256" key="13">
    <source>
        <dbReference type="RuleBase" id="RU003357"/>
    </source>
</evidence>
<keyword evidence="6 14" id="KW-0732">Signal</keyword>
<evidence type="ECO:0000256" key="3">
    <source>
        <dbReference type="ARBA" id="ARBA00022448"/>
    </source>
</evidence>
<dbReference type="InterPro" id="IPR010917">
    <property type="entry name" value="TonB_rcpt_CS"/>
</dbReference>
<dbReference type="SUPFAM" id="SSF56935">
    <property type="entry name" value="Porins"/>
    <property type="match status" value="1"/>
</dbReference>
<dbReference type="Proteomes" id="UP001157133">
    <property type="component" value="Unassembled WGS sequence"/>
</dbReference>
<feature type="domain" description="TonB-dependent receptor-like beta-barrel" evidence="15">
    <location>
        <begin position="257"/>
        <end position="687"/>
    </location>
</feature>
<feature type="signal peptide" evidence="14">
    <location>
        <begin position="1"/>
        <end position="24"/>
    </location>
</feature>
<evidence type="ECO:0000256" key="7">
    <source>
        <dbReference type="ARBA" id="ARBA00023077"/>
    </source>
</evidence>
<keyword evidence="5 11" id="KW-0812">Transmembrane</keyword>
<dbReference type="InterPro" id="IPR037066">
    <property type="entry name" value="Plug_dom_sf"/>
</dbReference>
<dbReference type="Pfam" id="PF00593">
    <property type="entry name" value="TonB_dep_Rec_b-barrel"/>
    <property type="match status" value="1"/>
</dbReference>
<dbReference type="NCBIfam" id="TIGR01786">
    <property type="entry name" value="TonB-hemlactrns"/>
    <property type="match status" value="1"/>
</dbReference>